<gene>
    <name evidence="3" type="ORF">M2272_005583</name>
</gene>
<dbReference type="PROSITE" id="PS50966">
    <property type="entry name" value="ZF_SWIM"/>
    <property type="match status" value="1"/>
</dbReference>
<name>A0ABT6L7P1_9MYCO</name>
<evidence type="ECO:0000259" key="2">
    <source>
        <dbReference type="PROSITE" id="PS50966"/>
    </source>
</evidence>
<reference evidence="3 4" key="1">
    <citation type="submission" date="2023-04" db="EMBL/GenBank/DDBJ databases">
        <title>Forest soil microbial communities from Buena Vista Peninsula, Colon Province, Panama.</title>
        <authorList>
            <person name="Bouskill N."/>
        </authorList>
    </citation>
    <scope>NUCLEOTIDE SEQUENCE [LARGE SCALE GENOMIC DNA]</scope>
    <source>
        <strain evidence="3 4">AC80</strain>
    </source>
</reference>
<keyword evidence="1" id="KW-0479">Metal-binding</keyword>
<dbReference type="Pfam" id="PF04434">
    <property type="entry name" value="SWIM"/>
    <property type="match status" value="1"/>
</dbReference>
<dbReference type="InterPro" id="IPR007527">
    <property type="entry name" value="Znf_SWIM"/>
</dbReference>
<sequence length="653" mass="69630">MRRENNTDERLREERTTPVTVRADLLDLTVDALTALANPGFVKRARKDLDAGRVPTLDISDDDTVTAQFDDGVVTTLPVGTAVRDATCSCPASGWCRHRVTLVLAYQDRHRNTLVEPITHWSPADFTDEDLEQTLAPATLAAARRAARGTVRLSAPDGIPTARLPLSTVQFFSPSALAHARCDCRDISGCAHLAVAVWAFRAAGDAGSTMAGEVMVTLGGAEDNRPDVDGFSADLETLTVALWADGIASEDAGLDARLGALTQRAHRAGWSWVAADLEELRRQREALHRRCTDADPDLLLTLMVETPARLRAAVTAGGLDAPRRTAGQILGIGVPGETELAHLRLISLGAETWHDDHGVGARIYLADPDTGSVSVLERGWPGVQQAADRRILGTKLHRVAQGQVVTTGARRRALGLIEITADRRQTAVHDLGPTSWDAATLPHGISHDRWPGFVGPRRLGEGIRVLTVDHVQEWGFDAAAQRLVANVTGPDGATQLVLGHSAAAPGAVDALADLLEEASLHRVSVRLHRRGGRLVCEPLAVLTQDRAVVLATAAASGRDLPPAPPDIRAGPHERARVELAGWLRRGLRHQDRAARERLARLADGLGTAGMTTAGSELAAAATAIGEDLTIAIRSLQRAGLLINEIDLPAPAAD</sequence>
<proteinExistence type="predicted"/>
<evidence type="ECO:0000313" key="3">
    <source>
        <dbReference type="EMBL" id="MDH6198919.1"/>
    </source>
</evidence>
<dbReference type="RefSeq" id="WP_280835483.1">
    <property type="nucleotide sequence ID" value="NZ_JARXVE010000013.1"/>
</dbReference>
<comment type="caution">
    <text evidence="3">The sequence shown here is derived from an EMBL/GenBank/DDBJ whole genome shotgun (WGS) entry which is preliminary data.</text>
</comment>
<keyword evidence="1" id="KW-0863">Zinc-finger</keyword>
<organism evidence="3 4">
    <name type="scientific">Mycolicibacterium frederiksbergense</name>
    <dbReference type="NCBI Taxonomy" id="117567"/>
    <lineage>
        <taxon>Bacteria</taxon>
        <taxon>Bacillati</taxon>
        <taxon>Actinomycetota</taxon>
        <taxon>Actinomycetes</taxon>
        <taxon>Mycobacteriales</taxon>
        <taxon>Mycobacteriaceae</taxon>
        <taxon>Mycolicibacterium</taxon>
    </lineage>
</organism>
<keyword evidence="4" id="KW-1185">Reference proteome</keyword>
<dbReference type="EMBL" id="JARXVE010000013">
    <property type="protein sequence ID" value="MDH6198919.1"/>
    <property type="molecule type" value="Genomic_DNA"/>
</dbReference>
<feature type="domain" description="SWIM-type" evidence="2">
    <location>
        <begin position="73"/>
        <end position="107"/>
    </location>
</feature>
<dbReference type="Proteomes" id="UP001160130">
    <property type="component" value="Unassembled WGS sequence"/>
</dbReference>
<evidence type="ECO:0000313" key="4">
    <source>
        <dbReference type="Proteomes" id="UP001160130"/>
    </source>
</evidence>
<evidence type="ECO:0000256" key="1">
    <source>
        <dbReference type="PROSITE-ProRule" id="PRU00325"/>
    </source>
</evidence>
<accession>A0ABT6L7P1</accession>
<keyword evidence="1" id="KW-0862">Zinc</keyword>
<protein>
    <recommendedName>
        <fullName evidence="2">SWIM-type domain-containing protein</fullName>
    </recommendedName>
</protein>